<protein>
    <submittedName>
        <fullName evidence="1">Uncharacterized protein</fullName>
    </submittedName>
</protein>
<organism evidence="1">
    <name type="scientific">marine sediment metagenome</name>
    <dbReference type="NCBI Taxonomy" id="412755"/>
    <lineage>
        <taxon>unclassified sequences</taxon>
        <taxon>metagenomes</taxon>
        <taxon>ecological metagenomes</taxon>
    </lineage>
</organism>
<dbReference type="AlphaFoldDB" id="A0A0F9XDT1"/>
<proteinExistence type="predicted"/>
<evidence type="ECO:0000313" key="1">
    <source>
        <dbReference type="EMBL" id="KKN89923.1"/>
    </source>
</evidence>
<sequence length="39" mass="4016">MASVLKVMNGIWAAYAAASAGVLFDSTVTQALPPRVNGH</sequence>
<gene>
    <name evidence="1" type="ORF">LCGC14_0233000</name>
</gene>
<name>A0A0F9XDT1_9ZZZZ</name>
<dbReference type="EMBL" id="LAZR01000114">
    <property type="protein sequence ID" value="KKN89923.1"/>
    <property type="molecule type" value="Genomic_DNA"/>
</dbReference>
<accession>A0A0F9XDT1</accession>
<reference evidence="1" key="1">
    <citation type="journal article" date="2015" name="Nature">
        <title>Complex archaea that bridge the gap between prokaryotes and eukaryotes.</title>
        <authorList>
            <person name="Spang A."/>
            <person name="Saw J.H."/>
            <person name="Jorgensen S.L."/>
            <person name="Zaremba-Niedzwiedzka K."/>
            <person name="Martijn J."/>
            <person name="Lind A.E."/>
            <person name="van Eijk R."/>
            <person name="Schleper C."/>
            <person name="Guy L."/>
            <person name="Ettema T.J."/>
        </authorList>
    </citation>
    <scope>NUCLEOTIDE SEQUENCE</scope>
</reference>
<comment type="caution">
    <text evidence="1">The sequence shown here is derived from an EMBL/GenBank/DDBJ whole genome shotgun (WGS) entry which is preliminary data.</text>
</comment>